<dbReference type="GO" id="GO:0006261">
    <property type="term" value="P:DNA-templated DNA replication"/>
    <property type="evidence" value="ECO:0007669"/>
    <property type="project" value="TreeGrafter"/>
</dbReference>
<evidence type="ECO:0000256" key="2">
    <source>
        <dbReference type="ARBA" id="ARBA00014363"/>
    </source>
</evidence>
<dbReference type="InterPro" id="IPR027417">
    <property type="entry name" value="P-loop_NTPase"/>
</dbReference>
<evidence type="ECO:0000256" key="5">
    <source>
        <dbReference type="ARBA" id="ARBA00022705"/>
    </source>
</evidence>
<name>A0A1Z4VSQ7_9GAMM</name>
<dbReference type="SUPFAM" id="SSF52540">
    <property type="entry name" value="P-loop containing nucleoside triphosphate hydrolases"/>
    <property type="match status" value="1"/>
</dbReference>
<comment type="catalytic activity">
    <reaction evidence="7">
        <text>DNA(n) + a 2'-deoxyribonucleoside 5'-triphosphate = DNA(n+1) + diphosphate</text>
        <dbReference type="Rhea" id="RHEA:22508"/>
        <dbReference type="Rhea" id="RHEA-COMP:17339"/>
        <dbReference type="Rhea" id="RHEA-COMP:17340"/>
        <dbReference type="ChEBI" id="CHEBI:33019"/>
        <dbReference type="ChEBI" id="CHEBI:61560"/>
        <dbReference type="ChEBI" id="CHEBI:173112"/>
        <dbReference type="EC" id="2.7.7.7"/>
    </reaction>
</comment>
<accession>A0A1Z4VSQ7</accession>
<evidence type="ECO:0000259" key="8">
    <source>
        <dbReference type="Pfam" id="PF09115"/>
    </source>
</evidence>
<keyword evidence="9" id="KW-0456">Lyase</keyword>
<dbReference type="EC" id="2.7.7.7" evidence="1"/>
<evidence type="ECO:0000313" key="9">
    <source>
        <dbReference type="EMBL" id="BAZ94234.1"/>
    </source>
</evidence>
<protein>
    <recommendedName>
        <fullName evidence="2">DNA polymerase III subunit delta'</fullName>
        <ecNumber evidence="1">2.7.7.7</ecNumber>
    </recommendedName>
</protein>
<evidence type="ECO:0000256" key="1">
    <source>
        <dbReference type="ARBA" id="ARBA00012417"/>
    </source>
</evidence>
<dbReference type="KEGG" id="ttc:FOKN1_1848"/>
<dbReference type="GO" id="GO:0003677">
    <property type="term" value="F:DNA binding"/>
    <property type="evidence" value="ECO:0007669"/>
    <property type="project" value="InterPro"/>
</dbReference>
<dbReference type="NCBIfam" id="NF004310">
    <property type="entry name" value="PRK05707.1"/>
    <property type="match status" value="1"/>
</dbReference>
<evidence type="ECO:0000256" key="4">
    <source>
        <dbReference type="ARBA" id="ARBA00022695"/>
    </source>
</evidence>
<dbReference type="InterPro" id="IPR050238">
    <property type="entry name" value="DNA_Rep/Repair_Clamp_Loader"/>
</dbReference>
<keyword evidence="6" id="KW-0239">DNA-directed DNA polymerase</keyword>
<dbReference type="PANTHER" id="PTHR11669:SF8">
    <property type="entry name" value="DNA POLYMERASE III SUBUNIT DELTA"/>
    <property type="match status" value="1"/>
</dbReference>
<evidence type="ECO:0000313" key="10">
    <source>
        <dbReference type="Proteomes" id="UP000218765"/>
    </source>
</evidence>
<proteinExistence type="predicted"/>
<dbReference type="EMBL" id="AP018052">
    <property type="protein sequence ID" value="BAZ94234.1"/>
    <property type="molecule type" value="Genomic_DNA"/>
</dbReference>
<dbReference type="GO" id="GO:0003887">
    <property type="term" value="F:DNA-directed DNA polymerase activity"/>
    <property type="evidence" value="ECO:0007669"/>
    <property type="project" value="UniProtKB-KW"/>
</dbReference>
<evidence type="ECO:0000256" key="3">
    <source>
        <dbReference type="ARBA" id="ARBA00022679"/>
    </source>
</evidence>
<dbReference type="Pfam" id="PF13177">
    <property type="entry name" value="DNA_pol3_delta2"/>
    <property type="match status" value="1"/>
</dbReference>
<evidence type="ECO:0000256" key="7">
    <source>
        <dbReference type="ARBA" id="ARBA00049244"/>
    </source>
</evidence>
<dbReference type="Gene3D" id="3.40.50.300">
    <property type="entry name" value="P-loop containing nucleotide triphosphate hydrolases"/>
    <property type="match status" value="1"/>
</dbReference>
<dbReference type="OrthoDB" id="9811073at2"/>
<dbReference type="NCBIfam" id="TIGR00678">
    <property type="entry name" value="holB"/>
    <property type="match status" value="1"/>
</dbReference>
<keyword evidence="3" id="KW-0808">Transferase</keyword>
<organism evidence="9 10">
    <name type="scientific">Thiohalobacter thiocyanaticus</name>
    <dbReference type="NCBI Taxonomy" id="585455"/>
    <lineage>
        <taxon>Bacteria</taxon>
        <taxon>Pseudomonadati</taxon>
        <taxon>Pseudomonadota</taxon>
        <taxon>Gammaproteobacteria</taxon>
        <taxon>Thiohalobacterales</taxon>
        <taxon>Thiohalobacteraceae</taxon>
        <taxon>Thiohalobacter</taxon>
    </lineage>
</organism>
<keyword evidence="10" id="KW-1185">Reference proteome</keyword>
<dbReference type="GO" id="GO:0016829">
    <property type="term" value="F:lyase activity"/>
    <property type="evidence" value="ECO:0007669"/>
    <property type="project" value="UniProtKB-KW"/>
</dbReference>
<dbReference type="GO" id="GO:0009360">
    <property type="term" value="C:DNA polymerase III complex"/>
    <property type="evidence" value="ECO:0007669"/>
    <property type="project" value="InterPro"/>
</dbReference>
<keyword evidence="4" id="KW-0548">Nucleotidyltransferase</keyword>
<keyword evidence="5" id="KW-0235">DNA replication</keyword>
<dbReference type="GO" id="GO:0008408">
    <property type="term" value="F:3'-5' exonuclease activity"/>
    <property type="evidence" value="ECO:0007669"/>
    <property type="project" value="InterPro"/>
</dbReference>
<dbReference type="Gene3D" id="1.20.272.10">
    <property type="match status" value="1"/>
</dbReference>
<feature type="domain" description="DNA polymerase III delta subunit C-terminal" evidence="8">
    <location>
        <begin position="210"/>
        <end position="319"/>
    </location>
</feature>
<dbReference type="AlphaFoldDB" id="A0A1Z4VSQ7"/>
<evidence type="ECO:0000256" key="6">
    <source>
        <dbReference type="ARBA" id="ARBA00022932"/>
    </source>
</evidence>
<dbReference type="InterPro" id="IPR015199">
    <property type="entry name" value="DNA_pol_III_delta_C"/>
</dbReference>
<gene>
    <name evidence="9" type="ORF">FOKN1_1848</name>
</gene>
<dbReference type="Proteomes" id="UP000218765">
    <property type="component" value="Chromosome"/>
</dbReference>
<dbReference type="RefSeq" id="WP_096366350.1">
    <property type="nucleotide sequence ID" value="NZ_AP018052.1"/>
</dbReference>
<dbReference type="InterPro" id="IPR004622">
    <property type="entry name" value="DNA_pol_HolB"/>
</dbReference>
<sequence>MKEIHPWNLSAWQQLQAQRQANRLAHAYLFHGPAGVGKQDLAEAFAASLLCQQPAADGSACGHCSACQQFEAGTHPDNLILVPEPGKTQIQIDPVRELCARLGLKSHQGGFKVARIEGAHRLNRSAANSLLKTLEEPTDNTVLVLITDQPSRLLATIRSRCQGLRLAAPPAAGARGWLATRVGDHDADLLLALADGAPLTALALTEGEHLTRRRVWFDQWQALIDGREDAVAVAADWSGAENNAPLEWMSQWLMDLIRLQQGEHAIRNLDLLEPMQDMAEDMDPVTLHNLLEQVWQALQMTATPVNRQSLFEDLLIAWTAAGRPRRRRKHA</sequence>
<dbReference type="PANTHER" id="PTHR11669">
    <property type="entry name" value="REPLICATION FACTOR C / DNA POLYMERASE III GAMMA-TAU SUBUNIT"/>
    <property type="match status" value="1"/>
</dbReference>
<reference evidence="9 10" key="1">
    <citation type="submission" date="2017-05" db="EMBL/GenBank/DDBJ databases">
        <title>Thiocyanate degradation by Thiohalobacter thiocyanaticus FOKN1.</title>
        <authorList>
            <person name="Oshiki M."/>
            <person name="Fukushima T."/>
            <person name="Kawano S."/>
            <person name="Nakagawa J."/>
        </authorList>
    </citation>
    <scope>NUCLEOTIDE SEQUENCE [LARGE SCALE GENOMIC DNA]</scope>
    <source>
        <strain evidence="9 10">FOKN1</strain>
    </source>
</reference>
<dbReference type="Pfam" id="PF09115">
    <property type="entry name" value="DNApol3-delta_C"/>
    <property type="match status" value="1"/>
</dbReference>